<keyword evidence="3 10" id="KW-0813">Transport</keyword>
<evidence type="ECO:0000256" key="2">
    <source>
        <dbReference type="ARBA" id="ARBA00008170"/>
    </source>
</evidence>
<evidence type="ECO:0000256" key="4">
    <source>
        <dbReference type="ARBA" id="ARBA00022568"/>
    </source>
</evidence>
<keyword evidence="13" id="KW-1185">Reference proteome</keyword>
<evidence type="ECO:0000256" key="8">
    <source>
        <dbReference type="ARBA" id="ARBA00023065"/>
    </source>
</evidence>
<dbReference type="InterPro" id="IPR004837">
    <property type="entry name" value="NaCa_Exmemb"/>
</dbReference>
<dbReference type="Gene3D" id="1.20.1420.30">
    <property type="entry name" value="NCX, central ion-binding region"/>
    <property type="match status" value="2"/>
</dbReference>
<comment type="similarity">
    <text evidence="2 10">Belongs to the Ca(2+):cation antiporter (CaCA) (TC 2.A.19) family.</text>
</comment>
<evidence type="ECO:0000313" key="12">
    <source>
        <dbReference type="EMBL" id="KAK8859511.1"/>
    </source>
</evidence>
<feature type="transmembrane region" description="Helical" evidence="10">
    <location>
        <begin position="98"/>
        <end position="119"/>
    </location>
</feature>
<accession>A0ABR2I9N0</accession>
<name>A0ABR2I9N0_9PEZI</name>
<keyword evidence="10" id="KW-0050">Antiport</keyword>
<feature type="transmembrane region" description="Helical" evidence="10">
    <location>
        <begin position="278"/>
        <end position="300"/>
    </location>
</feature>
<evidence type="ECO:0000256" key="3">
    <source>
        <dbReference type="ARBA" id="ARBA00022448"/>
    </source>
</evidence>
<comment type="caution">
    <text evidence="12">The sequence shown here is derived from an EMBL/GenBank/DDBJ whole genome shotgun (WGS) entry which is preliminary data.</text>
</comment>
<evidence type="ECO:0000256" key="1">
    <source>
        <dbReference type="ARBA" id="ARBA00004127"/>
    </source>
</evidence>
<comment type="caution">
    <text evidence="10">Lacks conserved residue(s) required for the propagation of feature annotation.</text>
</comment>
<keyword evidence="5 10" id="KW-0812">Transmembrane</keyword>
<keyword evidence="9 10" id="KW-0472">Membrane</keyword>
<evidence type="ECO:0000313" key="13">
    <source>
        <dbReference type="Proteomes" id="UP001390339"/>
    </source>
</evidence>
<reference evidence="12 13" key="1">
    <citation type="journal article" date="2024" name="IMA Fungus">
        <title>Apiospora arundinis, a panoply of carbohydrate-active enzymes and secondary metabolites.</title>
        <authorList>
            <person name="Sorensen T."/>
            <person name="Petersen C."/>
            <person name="Muurmann A.T."/>
            <person name="Christiansen J.V."/>
            <person name="Brundto M.L."/>
            <person name="Overgaard C.K."/>
            <person name="Boysen A.T."/>
            <person name="Wollenberg R.D."/>
            <person name="Larsen T.O."/>
            <person name="Sorensen J.L."/>
            <person name="Nielsen K.L."/>
            <person name="Sondergaard T.E."/>
        </authorList>
    </citation>
    <scope>NUCLEOTIDE SEQUENCE [LARGE SCALE GENOMIC DNA]</scope>
    <source>
        <strain evidence="12 13">AAU 773</strain>
    </source>
</reference>
<dbReference type="InterPro" id="IPR004798">
    <property type="entry name" value="CAX-like"/>
</dbReference>
<feature type="transmembrane region" description="Helical" evidence="10">
    <location>
        <begin position="66"/>
        <end position="86"/>
    </location>
</feature>
<dbReference type="InterPro" id="IPR044880">
    <property type="entry name" value="NCX_ion-bd_dom_sf"/>
</dbReference>
<evidence type="ECO:0000256" key="10">
    <source>
        <dbReference type="RuleBase" id="RU365028"/>
    </source>
</evidence>
<gene>
    <name evidence="12" type="ORF">PGQ11_010245</name>
</gene>
<evidence type="ECO:0000256" key="7">
    <source>
        <dbReference type="ARBA" id="ARBA00022989"/>
    </source>
</evidence>
<dbReference type="InterPro" id="IPR004713">
    <property type="entry name" value="CaH_exchang"/>
</dbReference>
<feature type="transmembrane region" description="Helical" evidence="10">
    <location>
        <begin position="213"/>
        <end position="232"/>
    </location>
</feature>
<comment type="function">
    <text evidence="10">Has a role in promoting intracellular calcium ion sequestration via the exchange of calcium ions for hydrogen ions across the vacuolar membrane. Involved also in manganese ion homeostasis via its uptake into the vacuole.</text>
</comment>
<dbReference type="PANTHER" id="PTHR31503">
    <property type="entry name" value="VACUOLAR CALCIUM ION TRANSPORTER"/>
    <property type="match status" value="1"/>
</dbReference>
<feature type="transmembrane region" description="Helical" evidence="10">
    <location>
        <begin position="131"/>
        <end position="150"/>
    </location>
</feature>
<keyword evidence="7 10" id="KW-1133">Transmembrane helix</keyword>
<dbReference type="PANTHER" id="PTHR31503:SF22">
    <property type="entry name" value="VACUOLAR CALCIUM ION TRANSPORTER"/>
    <property type="match status" value="1"/>
</dbReference>
<keyword evidence="6 10" id="KW-0106">Calcium</keyword>
<evidence type="ECO:0000256" key="5">
    <source>
        <dbReference type="ARBA" id="ARBA00022692"/>
    </source>
</evidence>
<evidence type="ECO:0000259" key="11">
    <source>
        <dbReference type="Pfam" id="PF01699"/>
    </source>
</evidence>
<keyword evidence="10" id="KW-0926">Vacuole</keyword>
<sequence>MSSNSNSHEVTPLMDSSCAQNQRGTVRLAALLWDMIKVTLLRTKVNALLFCLPVGLLAGMAKWDPVVVFGVNFFAIIPLADILSNATENLSTKLGGQLGGLLNATLGNAVELIVSFVALRKKQYAVAKSSMIGSILSNLLLVMGMCFFFGGIKNMKDTSDAGTEQTFANITAQTTCSLLMLAAASMVVPSALSVVMQSSPNNNPDECQQAILYVSRGTAIVLFIMYIFYLYFSLRTHHNLFVPKNQRQSSSNLGGDEEQAEGFVATQAEGGNQSPKRVWSAVSALVVTTVLIAICAHYLVNSIDALVERVHLSRNFVGLILIPIVGNAAEHATAVIAAFKNNMDLACAVHTLSS</sequence>
<evidence type="ECO:0000256" key="9">
    <source>
        <dbReference type="ARBA" id="ARBA00023136"/>
    </source>
</evidence>
<keyword evidence="8 10" id="KW-0406">Ion transport</keyword>
<feature type="domain" description="Sodium/calcium exchanger membrane region" evidence="11">
    <location>
        <begin position="66"/>
        <end position="234"/>
    </location>
</feature>
<organism evidence="12 13">
    <name type="scientific">Apiospora arundinis</name>
    <dbReference type="NCBI Taxonomy" id="335852"/>
    <lineage>
        <taxon>Eukaryota</taxon>
        <taxon>Fungi</taxon>
        <taxon>Dikarya</taxon>
        <taxon>Ascomycota</taxon>
        <taxon>Pezizomycotina</taxon>
        <taxon>Sordariomycetes</taxon>
        <taxon>Xylariomycetidae</taxon>
        <taxon>Amphisphaeriales</taxon>
        <taxon>Apiosporaceae</taxon>
        <taxon>Apiospora</taxon>
    </lineage>
</organism>
<feature type="transmembrane region" description="Helical" evidence="10">
    <location>
        <begin position="170"/>
        <end position="192"/>
    </location>
</feature>
<dbReference type="Proteomes" id="UP001390339">
    <property type="component" value="Unassembled WGS sequence"/>
</dbReference>
<dbReference type="EMBL" id="JAPCWZ010000006">
    <property type="protein sequence ID" value="KAK8859511.1"/>
    <property type="molecule type" value="Genomic_DNA"/>
</dbReference>
<comment type="subcellular location">
    <subcellularLocation>
        <location evidence="1">Endomembrane system</location>
        <topology evidence="1">Multi-pass membrane protein</topology>
    </subcellularLocation>
    <subcellularLocation>
        <location evidence="10">Vacuole membrane</location>
    </subcellularLocation>
</comment>
<evidence type="ECO:0000256" key="6">
    <source>
        <dbReference type="ARBA" id="ARBA00022837"/>
    </source>
</evidence>
<feature type="domain" description="Sodium/calcium exchanger membrane region" evidence="11">
    <location>
        <begin position="282"/>
        <end position="347"/>
    </location>
</feature>
<feature type="transmembrane region" description="Helical" evidence="10">
    <location>
        <begin position="41"/>
        <end position="59"/>
    </location>
</feature>
<protein>
    <recommendedName>
        <fullName evidence="10">Vacuolar calcium ion transporter</fullName>
    </recommendedName>
</protein>
<dbReference type="Pfam" id="PF01699">
    <property type="entry name" value="Na_Ca_ex"/>
    <property type="match status" value="2"/>
</dbReference>
<keyword evidence="4 10" id="KW-0109">Calcium transport</keyword>
<proteinExistence type="inferred from homology"/>
<dbReference type="NCBIfam" id="TIGR00378">
    <property type="entry name" value="cax"/>
    <property type="match status" value="1"/>
</dbReference>